<feature type="region of interest" description="Disordered" evidence="1">
    <location>
        <begin position="371"/>
        <end position="400"/>
    </location>
</feature>
<dbReference type="InterPro" id="IPR036875">
    <property type="entry name" value="Znf_CCHC_sf"/>
</dbReference>
<organism evidence="3 4">
    <name type="scientific">Cnephaeus nilssonii</name>
    <name type="common">Northern bat</name>
    <name type="synonym">Eptesicus nilssonii</name>
    <dbReference type="NCBI Taxonomy" id="3371016"/>
    <lineage>
        <taxon>Eukaryota</taxon>
        <taxon>Metazoa</taxon>
        <taxon>Chordata</taxon>
        <taxon>Craniata</taxon>
        <taxon>Vertebrata</taxon>
        <taxon>Euteleostomi</taxon>
        <taxon>Mammalia</taxon>
        <taxon>Eutheria</taxon>
        <taxon>Laurasiatheria</taxon>
        <taxon>Chiroptera</taxon>
        <taxon>Yangochiroptera</taxon>
        <taxon>Vespertilionidae</taxon>
        <taxon>Cnephaeus</taxon>
    </lineage>
</organism>
<protein>
    <recommendedName>
        <fullName evidence="2">Retroviral nucleocapsid Gag protein p24 C-terminal domain-containing protein</fullName>
    </recommendedName>
</protein>
<dbReference type="AlphaFoldDB" id="A0AA40I3Y7"/>
<dbReference type="GO" id="GO:0016032">
    <property type="term" value="P:viral process"/>
    <property type="evidence" value="ECO:0007669"/>
    <property type="project" value="InterPro"/>
</dbReference>
<dbReference type="PANTHER" id="PTHR40389">
    <property type="entry name" value="ENDOGENOUS RETROVIRUS GROUP K MEMBER 24 GAG POLYPROTEIN-RELATED"/>
    <property type="match status" value="1"/>
</dbReference>
<proteinExistence type="predicted"/>
<accession>A0AA40I3Y7</accession>
<sequence>MVKSPPNKDLPPKYEWEPELEEKRGKHHREQDDSDDEEDLAHSFAKMALGTRPLRLEAGAQPNVKTSTSAPILSPLQLTLREARRAGEDITGLSMYPVVERPDPTNPGQILRVHEPIPFKTLKEFKTSVSMYGPTSPFVLGLLDTVTSEALLPLDWQTLAKACLSPGDYLMWKSNWIELSAEQAARNQQHGVPITLEMLIGTVAYHSLQAQMTFPLQAYQQINVCGTKAWRGLPTKGEKTMDITKIIQGPEEPYQDFVARLLQAVDRMVGDPDAGSLLVKQLGFENVNRTCQEALRPYRKRGSISEFSHICPSICPRCCKGKHWASGCHSQTDIDGRPIDLHKGNSKWGRSWPRQTVGALSLTPAQPYHTGLPIGPLSKNSTMPPQEVQDWTSVTPPNMY</sequence>
<dbReference type="InterPro" id="IPR008916">
    <property type="entry name" value="Retrov_capsid_C"/>
</dbReference>
<reference evidence="3" key="1">
    <citation type="submission" date="2023-06" db="EMBL/GenBank/DDBJ databases">
        <title>Reference genome for the Northern bat (Eptesicus nilssonii), a most northern bat species.</title>
        <authorList>
            <person name="Laine V.N."/>
            <person name="Pulliainen A.T."/>
            <person name="Lilley T.M."/>
        </authorList>
    </citation>
    <scope>NUCLEOTIDE SEQUENCE</scope>
    <source>
        <strain evidence="3">BLF_Eptnil</strain>
        <tissue evidence="3">Kidney</tissue>
    </source>
</reference>
<dbReference type="SUPFAM" id="SSF57756">
    <property type="entry name" value="Retrovirus zinc finger-like domains"/>
    <property type="match status" value="1"/>
</dbReference>
<dbReference type="Pfam" id="PF19317">
    <property type="entry name" value="Gag_p24_C"/>
    <property type="match status" value="1"/>
</dbReference>
<dbReference type="InterPro" id="IPR008919">
    <property type="entry name" value="Retrov_capsid_N"/>
</dbReference>
<comment type="caution">
    <text evidence="3">The sequence shown here is derived from an EMBL/GenBank/DDBJ whole genome shotgun (WGS) entry which is preliminary data.</text>
</comment>
<feature type="compositionally biased region" description="Polar residues" evidence="1">
    <location>
        <begin position="378"/>
        <end position="400"/>
    </location>
</feature>
<dbReference type="Proteomes" id="UP001177744">
    <property type="component" value="Unassembled WGS sequence"/>
</dbReference>
<keyword evidence="4" id="KW-1185">Reference proteome</keyword>
<dbReference type="Gene3D" id="1.10.1200.30">
    <property type="match status" value="1"/>
</dbReference>
<dbReference type="InterPro" id="IPR045345">
    <property type="entry name" value="Gag_p24_C"/>
</dbReference>
<evidence type="ECO:0000259" key="2">
    <source>
        <dbReference type="Pfam" id="PF19317"/>
    </source>
</evidence>
<dbReference type="Gene3D" id="1.10.375.10">
    <property type="entry name" value="Human Immunodeficiency Virus Type 1 Capsid Protein"/>
    <property type="match status" value="1"/>
</dbReference>
<dbReference type="GO" id="GO:0008270">
    <property type="term" value="F:zinc ion binding"/>
    <property type="evidence" value="ECO:0007669"/>
    <property type="project" value="InterPro"/>
</dbReference>
<dbReference type="Pfam" id="PF00607">
    <property type="entry name" value="Gag_p24"/>
    <property type="match status" value="1"/>
</dbReference>
<evidence type="ECO:0000256" key="1">
    <source>
        <dbReference type="SAM" id="MobiDB-lite"/>
    </source>
</evidence>
<evidence type="ECO:0000313" key="4">
    <source>
        <dbReference type="Proteomes" id="UP001177744"/>
    </source>
</evidence>
<dbReference type="Pfam" id="PF14787">
    <property type="entry name" value="zf-CCHC_5"/>
    <property type="match status" value="1"/>
</dbReference>
<dbReference type="EMBL" id="JAULJE010000006">
    <property type="protein sequence ID" value="KAK1342102.1"/>
    <property type="molecule type" value="Genomic_DNA"/>
</dbReference>
<dbReference type="SUPFAM" id="SSF47353">
    <property type="entry name" value="Retrovirus capsid dimerization domain-like"/>
    <property type="match status" value="1"/>
</dbReference>
<dbReference type="GO" id="GO:0003676">
    <property type="term" value="F:nucleic acid binding"/>
    <property type="evidence" value="ECO:0007669"/>
    <property type="project" value="InterPro"/>
</dbReference>
<name>A0AA40I3Y7_CNENI</name>
<gene>
    <name evidence="3" type="ORF">QTO34_016856</name>
</gene>
<feature type="domain" description="Retroviral nucleocapsid Gag protein p24 C-terminal" evidence="2">
    <location>
        <begin position="239"/>
        <end position="307"/>
    </location>
</feature>
<evidence type="ECO:0000313" key="3">
    <source>
        <dbReference type="EMBL" id="KAK1342102.1"/>
    </source>
</evidence>
<dbReference type="PANTHER" id="PTHR40389:SF3">
    <property type="entry name" value="IGE-BINDING PROTEIN"/>
    <property type="match status" value="1"/>
</dbReference>
<dbReference type="SUPFAM" id="SSF47943">
    <property type="entry name" value="Retrovirus capsid protein, N-terminal core domain"/>
    <property type="match status" value="1"/>
</dbReference>
<dbReference type="InterPro" id="IPR050195">
    <property type="entry name" value="Primate_lentivir_Gag_pol-like"/>
</dbReference>
<feature type="compositionally biased region" description="Basic and acidic residues" evidence="1">
    <location>
        <begin position="10"/>
        <end position="24"/>
    </location>
</feature>
<feature type="region of interest" description="Disordered" evidence="1">
    <location>
        <begin position="1"/>
        <end position="39"/>
    </location>
</feature>